<dbReference type="Pfam" id="PF18998">
    <property type="entry name" value="Flg_new_2"/>
    <property type="match status" value="1"/>
</dbReference>
<dbReference type="EMBL" id="FRAA01000002">
    <property type="protein sequence ID" value="SHJ98883.1"/>
    <property type="molecule type" value="Genomic_DNA"/>
</dbReference>
<dbReference type="InterPro" id="IPR014867">
    <property type="entry name" value="Spore_coat_CotH_CotH2/3/7"/>
</dbReference>
<dbReference type="InterPro" id="IPR044060">
    <property type="entry name" value="Bacterial_rp_domain"/>
</dbReference>
<keyword evidence="1" id="KW-0732">Signal</keyword>
<evidence type="ECO:0000313" key="4">
    <source>
        <dbReference type="Proteomes" id="UP000184474"/>
    </source>
</evidence>
<proteinExistence type="predicted"/>
<feature type="domain" description="LTD" evidence="2">
    <location>
        <begin position="893"/>
        <end position="1064"/>
    </location>
</feature>
<dbReference type="Pfam" id="PF08757">
    <property type="entry name" value="CotH"/>
    <property type="match status" value="1"/>
</dbReference>
<dbReference type="Pfam" id="PF18962">
    <property type="entry name" value="Por_Secre_tail"/>
    <property type="match status" value="1"/>
</dbReference>
<evidence type="ECO:0000259" key="2">
    <source>
        <dbReference type="PROSITE" id="PS51841"/>
    </source>
</evidence>
<dbReference type="Gene3D" id="2.60.40.1260">
    <property type="entry name" value="Lamin Tail domain"/>
    <property type="match status" value="2"/>
</dbReference>
<evidence type="ECO:0000313" key="3">
    <source>
        <dbReference type="EMBL" id="SHJ98883.1"/>
    </source>
</evidence>
<dbReference type="SUPFAM" id="SSF74853">
    <property type="entry name" value="Lamin A/C globular tail domain"/>
    <property type="match status" value="2"/>
</dbReference>
<dbReference type="Proteomes" id="UP000184474">
    <property type="component" value="Unassembled WGS sequence"/>
</dbReference>
<dbReference type="AlphaFoldDB" id="A0A1M6NT02"/>
<reference evidence="4" key="1">
    <citation type="submission" date="2016-11" db="EMBL/GenBank/DDBJ databases">
        <authorList>
            <person name="Varghese N."/>
            <person name="Submissions S."/>
        </authorList>
    </citation>
    <scope>NUCLEOTIDE SEQUENCE [LARGE SCALE GENOMIC DNA]</scope>
    <source>
        <strain evidence="4">DSM 26134</strain>
    </source>
</reference>
<feature type="domain" description="LTD" evidence="2">
    <location>
        <begin position="15"/>
        <end position="208"/>
    </location>
</feature>
<dbReference type="Pfam" id="PF00932">
    <property type="entry name" value="LTD"/>
    <property type="match status" value="2"/>
</dbReference>
<accession>A0A1M6NT02</accession>
<dbReference type="Pfam" id="PF13290">
    <property type="entry name" value="CHB_HEX_C_1"/>
    <property type="match status" value="1"/>
</dbReference>
<gene>
    <name evidence="3" type="ORF">SAMN04488028_102396</name>
</gene>
<dbReference type="InterPro" id="IPR036415">
    <property type="entry name" value="Lamin_tail_dom_sf"/>
</dbReference>
<keyword evidence="4" id="KW-1185">Reference proteome</keyword>
<organism evidence="3 4">
    <name type="scientific">Reichenbachiella agariperforans</name>
    <dbReference type="NCBI Taxonomy" id="156994"/>
    <lineage>
        <taxon>Bacteria</taxon>
        <taxon>Pseudomonadati</taxon>
        <taxon>Bacteroidota</taxon>
        <taxon>Cytophagia</taxon>
        <taxon>Cytophagales</taxon>
        <taxon>Reichenbachiellaceae</taxon>
        <taxon>Reichenbachiella</taxon>
    </lineage>
</organism>
<evidence type="ECO:0000256" key="1">
    <source>
        <dbReference type="SAM" id="SignalP"/>
    </source>
</evidence>
<name>A0A1M6NT02_REIAG</name>
<dbReference type="InterPro" id="IPR026444">
    <property type="entry name" value="Secre_tail"/>
</dbReference>
<sequence length="1168" mass="129634">MIAMTKFWIVTGFALLTTQTLSAQGLQFNEAMASNIETIYDEDGESSDWFEIYNPTDAAIDLSGYGVSDSSAPDSFWAFPEFELAAGGYLVVFASDKDRKTPPTYWRTVIDQGDTWQYFVPTAEPSSEWTSDSFDASGWLEGPTSIGYGDDDDQTIIEATNAVYLRKTFAVDGAASIDRLLLDIDYDDGFVAYLNGTEIARSGLTGTPPAFDESSALREATMYHGGAPERYDVSDHSDLLVEGENLLAIQLHNAGSGSSDLTIIPILTLGSTAAAHAGVISDDISLYQNSFHTDFKISSSGDSLFLRNSVQEIIDTLYTGSLRAGISIGRLSGSDELHYFAEATPGTENNTTAYDAIAGEVILAQPSGLYQGNVTVEMNTEDVAGTIYYTTDGSEPTGTDAIYSTAITVSNSTVIRARVLAPNTLAGPISSASYMINISHEIPVLSLIVDHDDFFDPTTGMYVKGPNAENDFPYFGSNFWQDWEKPVHLTMIDTDGDIAFSAHAGAKIFGAYSRGNEQKSLAIHFRKSYGDGPIEYELFDQKDLDEFSSIVLRNSGNDWNNTMLRDGFNTSLFHESVDKQGYQPAVLYINGEYWGIHNMREKVNEHFLADNHDVDSDEIEMLETSGIPVHGDEAHYLALVQYLENHSTITDEDLAYIATQMDIQNFIYYQSANIFINNTDWPGNNIKYWREANDTAKWRWIAYDTDFGFGIWEENDHSNNTLSFALASNGPDWPNPPWSTLILRRLMTNDSFKHQFVNTIADQLNTTWLPANISENLEAKIATIENEIQAHMNRWYGDYNYWKERADVMRDFAQKRPAVMKNIVSSTLSVGQSVSVTVEINNNSYGSVQLSTLTIDQANWTGEYFRNVPVPLTAIAKPGHRFVRWEGIDETDEQTHITLTESTTITAVFEEVDNPLNDLIVNEIFYKSADDPDIEDWVELYNKGGQTLDLSGWMMKDGEDDHIFTIPDQTTLASGGFLILCRSVENFSAHYEGNIPTVGDFDFGLGNEAECVRIFDADGNLAEEVCYESVAPWPSSPDGKGASLALQNPNYDNTKASSWYPLGNNGNPGEDNSVTLAVGDPMDFHVLAYPNPFTHEVTVSVEMTSNGPLQVQVIDLYGRPLDTLCDEQKSVGIHEFIWSPTGQLSSGIYLVEVTTKTHRTLQRVVWNQ</sequence>
<dbReference type="InterPro" id="IPR059177">
    <property type="entry name" value="GH29D-like_dom"/>
</dbReference>
<dbReference type="SUPFAM" id="SSF49785">
    <property type="entry name" value="Galactose-binding domain-like"/>
    <property type="match status" value="1"/>
</dbReference>
<dbReference type="Gene3D" id="2.60.120.260">
    <property type="entry name" value="Galactose-binding domain-like"/>
    <property type="match status" value="1"/>
</dbReference>
<dbReference type="PROSITE" id="PS51841">
    <property type="entry name" value="LTD"/>
    <property type="match status" value="2"/>
</dbReference>
<protein>
    <submittedName>
        <fullName evidence="3">Por secretion system C-terminal sorting domain-containing protein</fullName>
    </submittedName>
</protein>
<dbReference type="NCBIfam" id="TIGR04183">
    <property type="entry name" value="Por_Secre_tail"/>
    <property type="match status" value="1"/>
</dbReference>
<feature type="signal peptide" evidence="1">
    <location>
        <begin position="1"/>
        <end position="23"/>
    </location>
</feature>
<feature type="chain" id="PRO_5012296856" evidence="1">
    <location>
        <begin position="24"/>
        <end position="1168"/>
    </location>
</feature>
<dbReference type="InterPro" id="IPR001322">
    <property type="entry name" value="Lamin_tail_dom"/>
</dbReference>
<dbReference type="STRING" id="156994.SAMN04488028_102396"/>
<dbReference type="InterPro" id="IPR008979">
    <property type="entry name" value="Galactose-bd-like_sf"/>
</dbReference>